<gene>
    <name evidence="8" type="ORF">HR08_04020</name>
</gene>
<evidence type="ECO:0000256" key="6">
    <source>
        <dbReference type="ARBA" id="ARBA00022842"/>
    </source>
</evidence>
<evidence type="ECO:0000256" key="1">
    <source>
        <dbReference type="ARBA" id="ARBA00001946"/>
    </source>
</evidence>
<dbReference type="InterPro" id="IPR005238">
    <property type="entry name" value="ComB-like"/>
</dbReference>
<dbReference type="AlphaFoldDB" id="A0A0A2F5V6"/>
<dbReference type="EMBL" id="JRAI01000038">
    <property type="protein sequence ID" value="KGN86358.1"/>
    <property type="molecule type" value="Genomic_DNA"/>
</dbReference>
<dbReference type="GO" id="GO:0000287">
    <property type="term" value="F:magnesium ion binding"/>
    <property type="evidence" value="ECO:0007669"/>
    <property type="project" value="InterPro"/>
</dbReference>
<dbReference type="Gene3D" id="3.90.1560.10">
    <property type="entry name" value="ComB-like"/>
    <property type="match status" value="1"/>
</dbReference>
<dbReference type="PANTHER" id="PTHR37311:SF1">
    <property type="entry name" value="2-PHOSPHOSULFOLACTATE PHOSPHATASE-RELATED"/>
    <property type="match status" value="1"/>
</dbReference>
<dbReference type="eggNOG" id="COG2045">
    <property type="taxonomic scope" value="Bacteria"/>
</dbReference>
<dbReference type="GO" id="GO:0050545">
    <property type="term" value="F:sulfopyruvate decarboxylase activity"/>
    <property type="evidence" value="ECO:0007669"/>
    <property type="project" value="TreeGrafter"/>
</dbReference>
<accession>A0A0A2F5V6</accession>
<reference evidence="8 9" key="1">
    <citation type="submission" date="2014-08" db="EMBL/GenBank/DDBJ databases">
        <title>Porphyromonas gulae strain:COT-052_OH1451 Genome sequencing.</title>
        <authorList>
            <person name="Wallis C."/>
            <person name="Deusch O."/>
            <person name="O'Flynn C."/>
            <person name="Davis I."/>
            <person name="Jospin G."/>
            <person name="Darling A.E."/>
            <person name="Coil D.A."/>
            <person name="Alexiev A."/>
            <person name="Horsfall A."/>
            <person name="Kirkwood N."/>
            <person name="Harris S."/>
            <person name="Eisen J.A."/>
        </authorList>
    </citation>
    <scope>NUCLEOTIDE SEQUENCE [LARGE SCALE GENOMIC DNA]</scope>
    <source>
        <strain evidence="9">COT-052 OH1451</strain>
    </source>
</reference>
<comment type="similarity">
    <text evidence="2">Belongs to the ComB family.</text>
</comment>
<dbReference type="InterPro" id="IPR036702">
    <property type="entry name" value="ComB-like_sf"/>
</dbReference>
<evidence type="ECO:0000256" key="2">
    <source>
        <dbReference type="ARBA" id="ARBA00009997"/>
    </source>
</evidence>
<dbReference type="Pfam" id="PF04029">
    <property type="entry name" value="2-ph_phosp"/>
    <property type="match status" value="1"/>
</dbReference>
<evidence type="ECO:0000313" key="9">
    <source>
        <dbReference type="Proteomes" id="UP000030130"/>
    </source>
</evidence>
<evidence type="ECO:0000256" key="3">
    <source>
        <dbReference type="ARBA" id="ARBA00012953"/>
    </source>
</evidence>
<evidence type="ECO:0000256" key="5">
    <source>
        <dbReference type="ARBA" id="ARBA00022801"/>
    </source>
</evidence>
<comment type="catalytic activity">
    <reaction evidence="7">
        <text>(2R)-O-phospho-3-sulfolactate + H2O = (2R)-3-sulfolactate + phosphate</text>
        <dbReference type="Rhea" id="RHEA:23416"/>
        <dbReference type="ChEBI" id="CHEBI:15377"/>
        <dbReference type="ChEBI" id="CHEBI:15597"/>
        <dbReference type="ChEBI" id="CHEBI:43474"/>
        <dbReference type="ChEBI" id="CHEBI:58738"/>
        <dbReference type="EC" id="3.1.3.71"/>
    </reaction>
</comment>
<keyword evidence="5" id="KW-0378">Hydrolase</keyword>
<dbReference type="STRING" id="111105.HR09_09335"/>
<dbReference type="GO" id="GO:0050532">
    <property type="term" value="F:2-phosphosulfolactate phosphatase activity"/>
    <property type="evidence" value="ECO:0007669"/>
    <property type="project" value="UniProtKB-EC"/>
</dbReference>
<dbReference type="EC" id="3.1.3.71" evidence="3"/>
<dbReference type="RefSeq" id="WP_039420645.1">
    <property type="nucleotide sequence ID" value="NZ_JRAI01000038.1"/>
</dbReference>
<proteinExistence type="inferred from homology"/>
<name>A0A0A2F5V6_9PORP</name>
<comment type="caution">
    <text evidence="8">The sequence shown here is derived from an EMBL/GenBank/DDBJ whole genome shotgun (WGS) entry which is preliminary data.</text>
</comment>
<comment type="cofactor">
    <cofactor evidence="1">
        <name>Mg(2+)</name>
        <dbReference type="ChEBI" id="CHEBI:18420"/>
    </cofactor>
</comment>
<organism evidence="8 9">
    <name type="scientific">Porphyromonas gulae</name>
    <dbReference type="NCBI Taxonomy" id="111105"/>
    <lineage>
        <taxon>Bacteria</taxon>
        <taxon>Pseudomonadati</taxon>
        <taxon>Bacteroidota</taxon>
        <taxon>Bacteroidia</taxon>
        <taxon>Bacteroidales</taxon>
        <taxon>Porphyromonadaceae</taxon>
        <taxon>Porphyromonas</taxon>
    </lineage>
</organism>
<dbReference type="SUPFAM" id="SSF142823">
    <property type="entry name" value="ComB-like"/>
    <property type="match status" value="1"/>
</dbReference>
<protein>
    <recommendedName>
        <fullName evidence="4">Probable 2-phosphosulfolactate phosphatase</fullName>
        <ecNumber evidence="3">3.1.3.71</ecNumber>
    </recommendedName>
</protein>
<dbReference type="Proteomes" id="UP000030130">
    <property type="component" value="Unassembled WGS sequence"/>
</dbReference>
<dbReference type="PANTHER" id="PTHR37311">
    <property type="entry name" value="2-PHOSPHOSULFOLACTATE PHOSPHATASE-RELATED"/>
    <property type="match status" value="1"/>
</dbReference>
<evidence type="ECO:0000256" key="7">
    <source>
        <dbReference type="ARBA" id="ARBA00033711"/>
    </source>
</evidence>
<evidence type="ECO:0000313" key="8">
    <source>
        <dbReference type="EMBL" id="KGN86358.1"/>
    </source>
</evidence>
<dbReference type="OrthoDB" id="4913at2"/>
<evidence type="ECO:0000256" key="4">
    <source>
        <dbReference type="ARBA" id="ARBA00021948"/>
    </source>
</evidence>
<keyword evidence="6" id="KW-0460">Magnesium</keyword>
<sequence length="256" mass="28200">MLQISLCPSPVLYPYYKTEQEEYMVVIVDIFRAGTTITTALMNGAAGIIPIATVEEAEIYAKNGFLVGGERGTERLPFAHFGNAPEEYTRRAVEGKQLVLSTTNGTRAADIAAGALHVIIGAFINLEAVARYCIAKRKPVMVLASGWQNRMSTEDCLFAGALAATIVRLGEEVICEDGASVFQELWGNYNTHEKLTAYLSRRDHYERLRANKLERSVPYCTSLNLTEIVPELTFKISAASTDCPANRLFLPVTPPF</sequence>